<dbReference type="AlphaFoldDB" id="M3ACI3"/>
<evidence type="ECO:0000256" key="6">
    <source>
        <dbReference type="SAM" id="MobiDB-lite"/>
    </source>
</evidence>
<dbReference type="SFLD" id="SFLDS00029">
    <property type="entry name" value="Radical_SAM"/>
    <property type="match status" value="1"/>
</dbReference>
<dbReference type="InterPro" id="IPR058240">
    <property type="entry name" value="rSAM_sf"/>
</dbReference>
<feature type="domain" description="Radical SAM core" evidence="7">
    <location>
        <begin position="35"/>
        <end position="175"/>
    </location>
</feature>
<protein>
    <submittedName>
        <fullName evidence="9">Radical SAM superfamily enzyme</fullName>
    </submittedName>
</protein>
<proteinExistence type="predicted"/>
<reference evidence="9 10" key="1">
    <citation type="journal article" date="2014" name="Genome Announc.">
        <title>Draft Genome Sequence of Magnetospirillum sp. Strain SO-1, a Freshwater Magnetotactic Bacterium Isolated from the Ol'khovka River, Russia.</title>
        <authorList>
            <person name="Grouzdev D.S."/>
            <person name="Dziuba M.V."/>
            <person name="Sukhacheva M.S."/>
            <person name="Mardanov A.V."/>
            <person name="Beletskiy A.V."/>
            <person name="Kuznetsov B.B."/>
            <person name="Skryabin K.G."/>
        </authorList>
    </citation>
    <scope>NUCLEOTIDE SEQUENCE [LARGE SCALE GENOMIC DNA]</scope>
    <source>
        <strain evidence="9 10">SO-1</strain>
    </source>
</reference>
<evidence type="ECO:0000256" key="4">
    <source>
        <dbReference type="ARBA" id="ARBA00023004"/>
    </source>
</evidence>
<dbReference type="Pfam" id="PF13186">
    <property type="entry name" value="SPASM"/>
    <property type="match status" value="1"/>
</dbReference>
<organism evidence="9 10">
    <name type="scientific">Paramagnetospirillum caucaseum</name>
    <dbReference type="NCBI Taxonomy" id="1244869"/>
    <lineage>
        <taxon>Bacteria</taxon>
        <taxon>Pseudomonadati</taxon>
        <taxon>Pseudomonadota</taxon>
        <taxon>Alphaproteobacteria</taxon>
        <taxon>Rhodospirillales</taxon>
        <taxon>Magnetospirillaceae</taxon>
        <taxon>Paramagnetospirillum</taxon>
    </lineage>
</organism>
<dbReference type="GO" id="GO:0046872">
    <property type="term" value="F:metal ion binding"/>
    <property type="evidence" value="ECO:0007669"/>
    <property type="project" value="UniProtKB-KW"/>
</dbReference>
<comment type="cofactor">
    <cofactor evidence="1">
        <name>[4Fe-4S] cluster</name>
        <dbReference type="ChEBI" id="CHEBI:49883"/>
    </cofactor>
</comment>
<dbReference type="Pfam" id="PF04055">
    <property type="entry name" value="Radical_SAM"/>
    <property type="match status" value="1"/>
</dbReference>
<dbReference type="CDD" id="cd01335">
    <property type="entry name" value="Radical_SAM"/>
    <property type="match status" value="1"/>
</dbReference>
<evidence type="ECO:0000313" key="10">
    <source>
        <dbReference type="Proteomes" id="UP000011744"/>
    </source>
</evidence>
<evidence type="ECO:0000259" key="8">
    <source>
        <dbReference type="Pfam" id="PF13186"/>
    </source>
</evidence>
<dbReference type="eggNOG" id="COG0535">
    <property type="taxonomic scope" value="Bacteria"/>
</dbReference>
<keyword evidence="4" id="KW-0408">Iron</keyword>
<evidence type="ECO:0000256" key="2">
    <source>
        <dbReference type="ARBA" id="ARBA00022691"/>
    </source>
</evidence>
<keyword evidence="5" id="KW-0411">Iron-sulfur</keyword>
<evidence type="ECO:0000259" key="7">
    <source>
        <dbReference type="Pfam" id="PF04055"/>
    </source>
</evidence>
<dbReference type="Proteomes" id="UP000011744">
    <property type="component" value="Unassembled WGS sequence"/>
</dbReference>
<dbReference type="InterPro" id="IPR050377">
    <property type="entry name" value="Radical_SAM_PqqE_MftC-like"/>
</dbReference>
<keyword evidence="10" id="KW-1185">Reference proteome</keyword>
<gene>
    <name evidence="9" type="ORF">H261_07758</name>
</gene>
<accession>M3ACI3</accession>
<dbReference type="PANTHER" id="PTHR11228">
    <property type="entry name" value="RADICAL SAM DOMAIN PROTEIN"/>
    <property type="match status" value="1"/>
</dbReference>
<keyword evidence="2" id="KW-0949">S-adenosyl-L-methionine</keyword>
<evidence type="ECO:0000256" key="5">
    <source>
        <dbReference type="ARBA" id="ARBA00023014"/>
    </source>
</evidence>
<dbReference type="SUPFAM" id="SSF102114">
    <property type="entry name" value="Radical SAM enzymes"/>
    <property type="match status" value="1"/>
</dbReference>
<dbReference type="GO" id="GO:0003824">
    <property type="term" value="F:catalytic activity"/>
    <property type="evidence" value="ECO:0007669"/>
    <property type="project" value="InterPro"/>
</dbReference>
<feature type="region of interest" description="Disordered" evidence="6">
    <location>
        <begin position="347"/>
        <end position="370"/>
    </location>
</feature>
<dbReference type="OrthoDB" id="5288924at2"/>
<evidence type="ECO:0000256" key="3">
    <source>
        <dbReference type="ARBA" id="ARBA00022723"/>
    </source>
</evidence>
<feature type="domain" description="4Fe4S-binding SPASM" evidence="8">
    <location>
        <begin position="259"/>
        <end position="320"/>
    </location>
</feature>
<dbReference type="Gene3D" id="3.20.20.70">
    <property type="entry name" value="Aldolase class I"/>
    <property type="match status" value="1"/>
</dbReference>
<dbReference type="InterPro" id="IPR013785">
    <property type="entry name" value="Aldolase_TIM"/>
</dbReference>
<evidence type="ECO:0000313" key="9">
    <source>
        <dbReference type="EMBL" id="EME70508.1"/>
    </source>
</evidence>
<dbReference type="PATRIC" id="fig|1244869.3.peg.1568"/>
<dbReference type="PANTHER" id="PTHR11228:SF34">
    <property type="entry name" value="TUNGSTEN-CONTAINING ALDEHYDE FERREDOXIN OXIDOREDUCTASE COFACTOR MODIFYING PROTEIN"/>
    <property type="match status" value="1"/>
</dbReference>
<dbReference type="InterPro" id="IPR007197">
    <property type="entry name" value="rSAM"/>
</dbReference>
<dbReference type="GO" id="GO:0051536">
    <property type="term" value="F:iron-sulfur cluster binding"/>
    <property type="evidence" value="ECO:0007669"/>
    <property type="project" value="UniProtKB-KW"/>
</dbReference>
<sequence>MLKTLKRSLGWRLLLEGNRLLGRSWAPSPRRAIFIEPTSTCNLGCRFCTYEMELRPRQTMDLEMFESFAIQAERMGFSQVYLTPQTGDVFMDKGLEEKLAVLEGLPGIQGVGFFTNFVAATPERLAGLRLFSKVSGIQISLYGADEAGFLAITRRTASQFQRLLANLDALIALLPDWPGLLPGLTLRVGDSFRLDGWTGPLAERVLHLRDRLGVTLNTDTDYDDWCGRITEAHVEGLDITIRQGRPVYNRGACIKALGQPLIRVNGQVDACASRDTMDMLVLGDLKVEPLATILSWDNPRYSSLLEGMDRGDFPKVCRDCAVYRSVYDPRWAEGRSDVMSLGQALDLMSGPSGPTASGTAMPGRSGKAPP</sequence>
<dbReference type="EMBL" id="AONQ01000016">
    <property type="protein sequence ID" value="EME70508.1"/>
    <property type="molecule type" value="Genomic_DNA"/>
</dbReference>
<dbReference type="STRING" id="1244869.H261_07758"/>
<comment type="caution">
    <text evidence="9">The sequence shown here is derived from an EMBL/GenBank/DDBJ whole genome shotgun (WGS) entry which is preliminary data.</text>
</comment>
<dbReference type="InterPro" id="IPR023885">
    <property type="entry name" value="4Fe4S-binding_SPASM_dom"/>
</dbReference>
<keyword evidence="3" id="KW-0479">Metal-binding</keyword>
<evidence type="ECO:0000256" key="1">
    <source>
        <dbReference type="ARBA" id="ARBA00001966"/>
    </source>
</evidence>
<dbReference type="RefSeq" id="WP_008616128.1">
    <property type="nucleotide sequence ID" value="NZ_AONQ01000016.1"/>
</dbReference>
<name>M3ACI3_9PROT</name>